<keyword evidence="2" id="KW-0812">Transmembrane</keyword>
<reference evidence="3 4" key="1">
    <citation type="journal article" date="2019" name="Nat. Med.">
        <title>A library of human gut bacterial isolates paired with longitudinal multiomics data enables mechanistic microbiome research.</title>
        <authorList>
            <person name="Poyet M."/>
            <person name="Groussin M."/>
            <person name="Gibbons S.M."/>
            <person name="Avila-Pacheco J."/>
            <person name="Jiang X."/>
            <person name="Kearney S.M."/>
            <person name="Perrotta A.R."/>
            <person name="Berdy B."/>
            <person name="Zhao S."/>
            <person name="Lieberman T.D."/>
            <person name="Swanson P.K."/>
            <person name="Smith M."/>
            <person name="Roesemann S."/>
            <person name="Alexander J.E."/>
            <person name="Rich S.A."/>
            <person name="Livny J."/>
            <person name="Vlamakis H."/>
            <person name="Clish C."/>
            <person name="Bullock K."/>
            <person name="Deik A."/>
            <person name="Scott J."/>
            <person name="Pierce K.A."/>
            <person name="Xavier R.J."/>
            <person name="Alm E.J."/>
        </authorList>
    </citation>
    <scope>NUCLEOTIDE SEQUENCE [LARGE SCALE GENOMIC DNA]</scope>
    <source>
        <strain evidence="3 4">BIOML-A1</strain>
    </source>
</reference>
<feature type="transmembrane region" description="Helical" evidence="2">
    <location>
        <begin position="31"/>
        <end position="53"/>
    </location>
</feature>
<proteinExistence type="predicted"/>
<dbReference type="EMBL" id="WWVQ01000018">
    <property type="protein sequence ID" value="MZL33390.1"/>
    <property type="molecule type" value="Genomic_DNA"/>
</dbReference>
<protein>
    <submittedName>
        <fullName evidence="3">Uncharacterized protein</fullName>
    </submittedName>
</protein>
<evidence type="ECO:0000256" key="1">
    <source>
        <dbReference type="SAM" id="MobiDB-lite"/>
    </source>
</evidence>
<feature type="compositionally biased region" description="Acidic residues" evidence="1">
    <location>
        <begin position="93"/>
        <end position="142"/>
    </location>
</feature>
<evidence type="ECO:0000313" key="4">
    <source>
        <dbReference type="Proteomes" id="UP000477285"/>
    </source>
</evidence>
<keyword evidence="2" id="KW-1133">Transmembrane helix</keyword>
<keyword evidence="2" id="KW-0472">Membrane</keyword>
<evidence type="ECO:0000313" key="3">
    <source>
        <dbReference type="EMBL" id="MZL33390.1"/>
    </source>
</evidence>
<dbReference type="Proteomes" id="UP000477285">
    <property type="component" value="Unassembled WGS sequence"/>
</dbReference>
<name>A0A6L8T1H1_9FIRM</name>
<evidence type="ECO:0000256" key="2">
    <source>
        <dbReference type="SAM" id="Phobius"/>
    </source>
</evidence>
<gene>
    <name evidence="3" type="ORF">GT728_09310</name>
</gene>
<comment type="caution">
    <text evidence="3">The sequence shown here is derived from an EMBL/GenBank/DDBJ whole genome shotgun (WGS) entry which is preliminary data.</text>
</comment>
<feature type="region of interest" description="Disordered" evidence="1">
    <location>
        <begin position="83"/>
        <end position="163"/>
    </location>
</feature>
<dbReference type="AlphaFoldDB" id="A0A6L8T1H1"/>
<sequence length="163" mass="17591">MQRRSIMSQKKVDAYKARKGLHNKTDRKEKVLFGLEMFAWAFICVVIVAWIGYSAYVKVTGAKENVVQNTVMDTTALDNYISNLSTDASDGTDSTDADTAEEEDTTASTDTDSEDADAADTTADDSETETADKSEEADDTNVADDKAAETADSTTDADSADVK</sequence>
<organism evidence="3 4">
    <name type="scientific">Blautia wexlerae</name>
    <dbReference type="NCBI Taxonomy" id="418240"/>
    <lineage>
        <taxon>Bacteria</taxon>
        <taxon>Bacillati</taxon>
        <taxon>Bacillota</taxon>
        <taxon>Clostridia</taxon>
        <taxon>Lachnospirales</taxon>
        <taxon>Lachnospiraceae</taxon>
        <taxon>Blautia</taxon>
    </lineage>
</organism>
<accession>A0A6L8T1H1</accession>